<dbReference type="PROSITE" id="PS50048">
    <property type="entry name" value="ZN2_CY6_FUNGAL_2"/>
    <property type="match status" value="1"/>
</dbReference>
<dbReference type="GO" id="GO:0005634">
    <property type="term" value="C:nucleus"/>
    <property type="evidence" value="ECO:0007669"/>
    <property type="project" value="UniProtKB-SubCell"/>
</dbReference>
<dbReference type="OrthoDB" id="5424793at2759"/>
<evidence type="ECO:0000313" key="9">
    <source>
        <dbReference type="Proteomes" id="UP000241462"/>
    </source>
</evidence>
<dbReference type="GO" id="GO:0000981">
    <property type="term" value="F:DNA-binding transcription factor activity, RNA polymerase II-specific"/>
    <property type="evidence" value="ECO:0007669"/>
    <property type="project" value="InterPro"/>
</dbReference>
<keyword evidence="5" id="KW-0539">Nucleus</keyword>
<dbReference type="InterPro" id="IPR036864">
    <property type="entry name" value="Zn2-C6_fun-type_DNA-bd_sf"/>
</dbReference>
<organism evidence="8 9">
    <name type="scientific">Coniella lustricola</name>
    <dbReference type="NCBI Taxonomy" id="2025994"/>
    <lineage>
        <taxon>Eukaryota</taxon>
        <taxon>Fungi</taxon>
        <taxon>Dikarya</taxon>
        <taxon>Ascomycota</taxon>
        <taxon>Pezizomycotina</taxon>
        <taxon>Sordariomycetes</taxon>
        <taxon>Sordariomycetidae</taxon>
        <taxon>Diaporthales</taxon>
        <taxon>Schizoparmaceae</taxon>
        <taxon>Coniella</taxon>
    </lineage>
</organism>
<dbReference type="Proteomes" id="UP000241462">
    <property type="component" value="Unassembled WGS sequence"/>
</dbReference>
<dbReference type="GO" id="GO:0000976">
    <property type="term" value="F:transcription cis-regulatory region binding"/>
    <property type="evidence" value="ECO:0007669"/>
    <property type="project" value="TreeGrafter"/>
</dbReference>
<gene>
    <name evidence="8" type="ORF">BD289DRAFT_359345</name>
</gene>
<keyword evidence="4" id="KW-0804">Transcription</keyword>
<dbReference type="InterPro" id="IPR051089">
    <property type="entry name" value="prtT"/>
</dbReference>
<feature type="compositionally biased region" description="Basic residues" evidence="6">
    <location>
        <begin position="52"/>
        <end position="61"/>
    </location>
</feature>
<dbReference type="SUPFAM" id="SSF57701">
    <property type="entry name" value="Zn2/Cys6 DNA-binding domain"/>
    <property type="match status" value="1"/>
</dbReference>
<keyword evidence="3" id="KW-0238">DNA-binding</keyword>
<dbReference type="Gene3D" id="4.10.240.10">
    <property type="entry name" value="Zn(2)-C6 fungal-type DNA-binding domain"/>
    <property type="match status" value="1"/>
</dbReference>
<evidence type="ECO:0000256" key="5">
    <source>
        <dbReference type="ARBA" id="ARBA00023242"/>
    </source>
</evidence>
<dbReference type="PANTHER" id="PTHR31845">
    <property type="entry name" value="FINGER DOMAIN PROTEIN, PUTATIVE-RELATED"/>
    <property type="match status" value="1"/>
</dbReference>
<evidence type="ECO:0000313" key="8">
    <source>
        <dbReference type="EMBL" id="PSS03208.1"/>
    </source>
</evidence>
<dbReference type="EMBL" id="KZ678376">
    <property type="protein sequence ID" value="PSS03208.1"/>
    <property type="molecule type" value="Genomic_DNA"/>
</dbReference>
<dbReference type="InParanoid" id="A0A2T3ALF6"/>
<proteinExistence type="predicted"/>
<keyword evidence="9" id="KW-1185">Reference proteome</keyword>
<dbReference type="STRING" id="2025994.A0A2T3ALF6"/>
<name>A0A2T3ALF6_9PEZI</name>
<evidence type="ECO:0000256" key="6">
    <source>
        <dbReference type="SAM" id="MobiDB-lite"/>
    </source>
</evidence>
<feature type="region of interest" description="Disordered" evidence="6">
    <location>
        <begin position="111"/>
        <end position="156"/>
    </location>
</feature>
<evidence type="ECO:0000256" key="1">
    <source>
        <dbReference type="ARBA" id="ARBA00004123"/>
    </source>
</evidence>
<dbReference type="SMART" id="SM00066">
    <property type="entry name" value="GAL4"/>
    <property type="match status" value="1"/>
</dbReference>
<dbReference type="InterPro" id="IPR001138">
    <property type="entry name" value="Zn2Cys6_DnaBD"/>
</dbReference>
<sequence>MDLQPTSSAKPRIPYACEACRAAKVKCQPSTTADTCQRCAASKRECVFKTGPRTRRRRSKFHPAATRSTPPPSAPSKTFTIDVPMSEDMSGDLDASESFDVLRDTHESSLEKILPDEYQAPNGSRPVLRSAPASTTSGRGTTSSSTPSAASQSMHGLSSIQPQFNLESATSLLEIFRNGMLPWFPVLILEPDASVSSLARERPFVLLAILSAASASRSLQGHNLYDEEFRKVLGLKFVSGSERSLELLVGLLIYTAWYPFHLRPKSRQAMQYHQMAVDIVRDLELDQEPDEPGMMNMVTDADRLAGIRAYLASYFLCSSFSATWRKPQKILYQQWTTTCCDILVKGRDKNDAATIQDEKLTWLVRLGHSVEQTAMMNDPKHPARHDQQHSLLVIKGVEAQLREWQSRIPSEILSQPAVYLANLTAEIMLCGYPLMQFPHQKLRKHSLPPQTYYAESSRLERCVTLLRTWYDYTSALSAADYNQFPGINWANFVMTVILGLRLSFPIHDVCPDWDHTAARQVLEFGMFLDKFVRIGDFEPSSNLAPSSSKRLATSDILSASKVVIEVVKRKYDGRWRALQETTLDMNLDRSFMSCPMLDGSLSAYLPEWAEASLGADSLPLNTQMGTYVAGLGTSDSGGQPGSSQWSEAQPQDQPVIFHDLWATMTMDWSQHGCNSEDCTGF</sequence>
<evidence type="ECO:0000256" key="2">
    <source>
        <dbReference type="ARBA" id="ARBA00023015"/>
    </source>
</evidence>
<keyword evidence="2" id="KW-0805">Transcription regulation</keyword>
<evidence type="ECO:0000256" key="4">
    <source>
        <dbReference type="ARBA" id="ARBA00023163"/>
    </source>
</evidence>
<feature type="compositionally biased region" description="Low complexity" evidence="6">
    <location>
        <begin position="130"/>
        <end position="151"/>
    </location>
</feature>
<evidence type="ECO:0000256" key="3">
    <source>
        <dbReference type="ARBA" id="ARBA00023125"/>
    </source>
</evidence>
<dbReference type="AlphaFoldDB" id="A0A2T3ALF6"/>
<dbReference type="GO" id="GO:0008270">
    <property type="term" value="F:zinc ion binding"/>
    <property type="evidence" value="ECO:0007669"/>
    <property type="project" value="InterPro"/>
</dbReference>
<protein>
    <recommendedName>
        <fullName evidence="7">Zn(2)-C6 fungal-type domain-containing protein</fullName>
    </recommendedName>
</protein>
<comment type="subcellular location">
    <subcellularLocation>
        <location evidence="1">Nucleus</location>
    </subcellularLocation>
</comment>
<reference evidence="8 9" key="1">
    <citation type="journal article" date="2018" name="Mycol. Prog.">
        <title>Coniella lustricola, a new species from submerged detritus.</title>
        <authorList>
            <person name="Raudabaugh D.B."/>
            <person name="Iturriaga T."/>
            <person name="Carver A."/>
            <person name="Mondo S."/>
            <person name="Pangilinan J."/>
            <person name="Lipzen A."/>
            <person name="He G."/>
            <person name="Amirebrahimi M."/>
            <person name="Grigoriev I.V."/>
            <person name="Miller A.N."/>
        </authorList>
    </citation>
    <scope>NUCLEOTIDE SEQUENCE [LARGE SCALE GENOMIC DNA]</scope>
    <source>
        <strain evidence="8 9">B22-T-1</strain>
    </source>
</reference>
<dbReference type="PANTHER" id="PTHR31845:SF39">
    <property type="entry name" value="TRANSCRIPTION FACTOR PBCR-RELATED"/>
    <property type="match status" value="1"/>
</dbReference>
<feature type="region of interest" description="Disordered" evidence="6">
    <location>
        <begin position="51"/>
        <end position="93"/>
    </location>
</feature>
<feature type="domain" description="Zn(2)-C6 fungal-type" evidence="7">
    <location>
        <begin position="16"/>
        <end position="48"/>
    </location>
</feature>
<dbReference type="CDD" id="cd00067">
    <property type="entry name" value="GAL4"/>
    <property type="match status" value="1"/>
</dbReference>
<dbReference type="PROSITE" id="PS00463">
    <property type="entry name" value="ZN2_CY6_FUNGAL_1"/>
    <property type="match status" value="1"/>
</dbReference>
<evidence type="ECO:0000259" key="7">
    <source>
        <dbReference type="PROSITE" id="PS50048"/>
    </source>
</evidence>
<accession>A0A2T3ALF6</accession>
<dbReference type="CDD" id="cd12148">
    <property type="entry name" value="fungal_TF_MHR"/>
    <property type="match status" value="1"/>
</dbReference>